<gene>
    <name evidence="9" type="primary">ccoG</name>
    <name evidence="9" type="ORF">GCM10007415_21990</name>
</gene>
<evidence type="ECO:0000256" key="1">
    <source>
        <dbReference type="ARBA" id="ARBA00022448"/>
    </source>
</evidence>
<feature type="transmembrane region" description="Helical" evidence="7">
    <location>
        <begin position="151"/>
        <end position="169"/>
    </location>
</feature>
<evidence type="ECO:0000256" key="3">
    <source>
        <dbReference type="ARBA" id="ARBA00022723"/>
    </source>
</evidence>
<feature type="domain" description="4Fe-4S ferredoxin-type" evidence="8">
    <location>
        <begin position="247"/>
        <end position="275"/>
    </location>
</feature>
<dbReference type="EMBL" id="BMER01000001">
    <property type="protein sequence ID" value="GGG87718.1"/>
    <property type="molecule type" value="Genomic_DNA"/>
</dbReference>
<keyword evidence="1" id="KW-0813">Transport</keyword>
<keyword evidence="2" id="KW-0004">4Fe-4S</keyword>
<dbReference type="AlphaFoldDB" id="A0A917HQW0"/>
<dbReference type="InterPro" id="IPR051684">
    <property type="entry name" value="Electron_Trans/Redox"/>
</dbReference>
<dbReference type="Proteomes" id="UP000660862">
    <property type="component" value="Unassembled WGS sequence"/>
</dbReference>
<dbReference type="PROSITE" id="PS51379">
    <property type="entry name" value="4FE4S_FER_2"/>
    <property type="match status" value="1"/>
</dbReference>
<dbReference type="Gene3D" id="1.10.1060.10">
    <property type="entry name" value="Alpha-helical ferredoxin"/>
    <property type="match status" value="1"/>
</dbReference>
<keyword evidence="3" id="KW-0479">Metal-binding</keyword>
<protein>
    <submittedName>
        <fullName evidence="9">Cytochrome c oxidase accessory protein CcoG</fullName>
    </submittedName>
</protein>
<dbReference type="GO" id="GO:0051539">
    <property type="term" value="F:4 iron, 4 sulfur cluster binding"/>
    <property type="evidence" value="ECO:0007669"/>
    <property type="project" value="UniProtKB-KW"/>
</dbReference>
<dbReference type="InterPro" id="IPR017896">
    <property type="entry name" value="4Fe4S_Fe-S-bd"/>
</dbReference>
<dbReference type="SUPFAM" id="SSF54862">
    <property type="entry name" value="4Fe-4S ferredoxins"/>
    <property type="match status" value="1"/>
</dbReference>
<keyword evidence="6" id="KW-0411">Iron-sulfur</keyword>
<keyword evidence="4" id="KW-0249">Electron transport</keyword>
<evidence type="ECO:0000256" key="5">
    <source>
        <dbReference type="ARBA" id="ARBA00023004"/>
    </source>
</evidence>
<dbReference type="Pfam" id="PF13746">
    <property type="entry name" value="Fer4_18"/>
    <property type="match status" value="1"/>
</dbReference>
<evidence type="ECO:0000259" key="8">
    <source>
        <dbReference type="PROSITE" id="PS51379"/>
    </source>
</evidence>
<dbReference type="PROSITE" id="PS00198">
    <property type="entry name" value="4FE4S_FER_1"/>
    <property type="match status" value="1"/>
</dbReference>
<accession>A0A917HQW0</accession>
<dbReference type="Pfam" id="PF12801">
    <property type="entry name" value="Fer4_5"/>
    <property type="match status" value="1"/>
</dbReference>
<dbReference type="GO" id="GO:0046872">
    <property type="term" value="F:metal ion binding"/>
    <property type="evidence" value="ECO:0007669"/>
    <property type="project" value="UniProtKB-KW"/>
</dbReference>
<dbReference type="RefSeq" id="WP_188505907.1">
    <property type="nucleotide sequence ID" value="NZ_BMER01000001.1"/>
</dbReference>
<feature type="transmembrane region" description="Helical" evidence="7">
    <location>
        <begin position="324"/>
        <end position="343"/>
    </location>
</feature>
<dbReference type="NCBIfam" id="TIGR02745">
    <property type="entry name" value="ccoG_rdxA_fixG"/>
    <property type="match status" value="1"/>
</dbReference>
<evidence type="ECO:0000256" key="2">
    <source>
        <dbReference type="ARBA" id="ARBA00022485"/>
    </source>
</evidence>
<feature type="transmembrane region" description="Helical" evidence="7">
    <location>
        <begin position="32"/>
        <end position="47"/>
    </location>
</feature>
<reference evidence="9" key="2">
    <citation type="submission" date="2020-09" db="EMBL/GenBank/DDBJ databases">
        <authorList>
            <person name="Sun Q."/>
            <person name="Zhou Y."/>
        </authorList>
    </citation>
    <scope>NUCLEOTIDE SEQUENCE</scope>
    <source>
        <strain evidence="9">CGMCC 1.12195</strain>
    </source>
</reference>
<dbReference type="InterPro" id="IPR017900">
    <property type="entry name" value="4Fe4S_Fe_S_CS"/>
</dbReference>
<reference evidence="9" key="1">
    <citation type="journal article" date="2014" name="Int. J. Syst. Evol. Microbiol.">
        <title>Complete genome sequence of Corynebacterium casei LMG S-19264T (=DSM 44701T), isolated from a smear-ripened cheese.</title>
        <authorList>
            <consortium name="US DOE Joint Genome Institute (JGI-PGF)"/>
            <person name="Walter F."/>
            <person name="Albersmeier A."/>
            <person name="Kalinowski J."/>
            <person name="Ruckert C."/>
        </authorList>
    </citation>
    <scope>NUCLEOTIDE SEQUENCE</scope>
    <source>
        <strain evidence="9">CGMCC 1.12195</strain>
    </source>
</reference>
<organism evidence="9 10">
    <name type="scientific">Parapedobacter pyrenivorans</name>
    <dbReference type="NCBI Taxonomy" id="1305674"/>
    <lineage>
        <taxon>Bacteria</taxon>
        <taxon>Pseudomonadati</taxon>
        <taxon>Bacteroidota</taxon>
        <taxon>Sphingobacteriia</taxon>
        <taxon>Sphingobacteriales</taxon>
        <taxon>Sphingobacteriaceae</taxon>
        <taxon>Parapedobacter</taxon>
    </lineage>
</organism>
<name>A0A917HQW0_9SPHI</name>
<dbReference type="Gene3D" id="2.60.40.10">
    <property type="entry name" value="Immunoglobulins"/>
    <property type="match status" value="1"/>
</dbReference>
<dbReference type="InterPro" id="IPR013783">
    <property type="entry name" value="Ig-like_fold"/>
</dbReference>
<dbReference type="PANTHER" id="PTHR30176:SF3">
    <property type="entry name" value="FERREDOXIN-TYPE PROTEIN NAPH"/>
    <property type="match status" value="1"/>
</dbReference>
<sequence>MGTAGMAAESKPKRNWIYAKKPAGRWFNRRQWFGYTLLTFFIAAPFIKIGGEPFLLFNIIARKFVLFGSVFWPQDLHIFVFGMLIAMVCIVLFTVVYGRVWCGWACPQTIFMELVFRRIEYWIEGDWTQQKKLNQEPITTGKYVKKVAKHMIFLLISFMISNIFLSYIIGVDQLWKIMTDPVSQHLGGFVSIILFTLVFYGVFAYLREIVCTTICPYGRLQGVLLDDQSITIAYDHRRGEPRGHRKKGAEQAIGDCVDCSLCVQVCPTGIDIRNGLQMECVSCTACIDACDAVMEKLDRPKRLIGFFSVNEIEGNAKKPGNTRAIAYTAVLSVLIAVFGWLIFSRSQVDGTLLRAKGSSYQVHEDGTVSNLYSLELINKTSTDMPFTLEAIGGSMTIRVVNPVAELKAGATAQLTFFLISPQQSITTYKTDVKIGVVSDGKVIETMKTTFVAPPGGQ</sequence>
<evidence type="ECO:0000313" key="9">
    <source>
        <dbReference type="EMBL" id="GGG87718.1"/>
    </source>
</evidence>
<dbReference type="InterPro" id="IPR014116">
    <property type="entry name" value="Cyt_c_oxidase_cbb3_FixG"/>
</dbReference>
<dbReference type="InterPro" id="IPR009051">
    <property type="entry name" value="Helical_ferredxn"/>
</dbReference>
<evidence type="ECO:0000313" key="10">
    <source>
        <dbReference type="Proteomes" id="UP000660862"/>
    </source>
</evidence>
<evidence type="ECO:0000256" key="6">
    <source>
        <dbReference type="ARBA" id="ARBA00023014"/>
    </source>
</evidence>
<dbReference type="GO" id="GO:0005886">
    <property type="term" value="C:plasma membrane"/>
    <property type="evidence" value="ECO:0007669"/>
    <property type="project" value="TreeGrafter"/>
</dbReference>
<evidence type="ECO:0000256" key="4">
    <source>
        <dbReference type="ARBA" id="ARBA00022982"/>
    </source>
</evidence>
<dbReference type="PANTHER" id="PTHR30176">
    <property type="entry name" value="FERREDOXIN-TYPE PROTEIN NAPH"/>
    <property type="match status" value="1"/>
</dbReference>
<comment type="caution">
    <text evidence="9">The sequence shown here is derived from an EMBL/GenBank/DDBJ whole genome shotgun (WGS) entry which is preliminary data.</text>
</comment>
<proteinExistence type="predicted"/>
<dbReference type="InterPro" id="IPR032879">
    <property type="entry name" value="FixG_C"/>
</dbReference>
<keyword evidence="5" id="KW-0408">Iron</keyword>
<keyword evidence="7" id="KW-1133">Transmembrane helix</keyword>
<keyword evidence="10" id="KW-1185">Reference proteome</keyword>
<evidence type="ECO:0000256" key="7">
    <source>
        <dbReference type="SAM" id="Phobius"/>
    </source>
</evidence>
<keyword evidence="7" id="KW-0472">Membrane</keyword>
<feature type="transmembrane region" description="Helical" evidence="7">
    <location>
        <begin position="78"/>
        <end position="102"/>
    </location>
</feature>
<keyword evidence="7" id="KW-0812">Transmembrane</keyword>
<dbReference type="Pfam" id="PF11614">
    <property type="entry name" value="FixG_C"/>
    <property type="match status" value="1"/>
</dbReference>
<feature type="transmembrane region" description="Helical" evidence="7">
    <location>
        <begin position="189"/>
        <end position="206"/>
    </location>
</feature>